<feature type="region of interest" description="Disordered" evidence="13">
    <location>
        <begin position="171"/>
        <end position="445"/>
    </location>
</feature>
<dbReference type="GO" id="GO:0008270">
    <property type="term" value="F:zinc ion binding"/>
    <property type="evidence" value="ECO:0007669"/>
    <property type="project" value="UniProtKB-KW"/>
</dbReference>
<feature type="compositionally biased region" description="Polar residues" evidence="13">
    <location>
        <begin position="2538"/>
        <end position="2550"/>
    </location>
</feature>
<feature type="region of interest" description="Disordered" evidence="13">
    <location>
        <begin position="2286"/>
        <end position="2334"/>
    </location>
</feature>
<dbReference type="Pfam" id="PF00168">
    <property type="entry name" value="C2"/>
    <property type="match status" value="2"/>
</dbReference>
<feature type="compositionally biased region" description="Polar residues" evidence="13">
    <location>
        <begin position="269"/>
        <end position="289"/>
    </location>
</feature>
<dbReference type="GO" id="GO:0098882">
    <property type="term" value="F:structural constituent of presynaptic active zone"/>
    <property type="evidence" value="ECO:0007669"/>
    <property type="project" value="TreeGrafter"/>
</dbReference>
<evidence type="ECO:0000256" key="10">
    <source>
        <dbReference type="ARBA" id="ARBA00070121"/>
    </source>
</evidence>
<dbReference type="InterPro" id="IPR001478">
    <property type="entry name" value="PDZ"/>
</dbReference>
<feature type="compositionally biased region" description="Basic and acidic residues" evidence="13">
    <location>
        <begin position="1205"/>
        <end position="1225"/>
    </location>
</feature>
<feature type="compositionally biased region" description="Polar residues" evidence="13">
    <location>
        <begin position="613"/>
        <end position="626"/>
    </location>
</feature>
<dbReference type="FunFam" id="2.60.40.150:FF:000149">
    <property type="entry name" value="Piccolo presynaptic cytomatrix protein"/>
    <property type="match status" value="1"/>
</dbReference>
<dbReference type="InterPro" id="IPR013083">
    <property type="entry name" value="Znf_RING/FYVE/PHD"/>
</dbReference>
<keyword evidence="6" id="KW-0770">Synapse</keyword>
<feature type="compositionally biased region" description="Basic and acidic residues" evidence="13">
    <location>
        <begin position="1232"/>
        <end position="1298"/>
    </location>
</feature>
<dbReference type="Proteomes" id="UP000694412">
    <property type="component" value="Chromosome 1"/>
</dbReference>
<keyword evidence="4" id="KW-0862">Zinc</keyword>
<feature type="compositionally biased region" description="Polar residues" evidence="13">
    <location>
        <begin position="1367"/>
        <end position="1378"/>
    </location>
</feature>
<accession>A0A8C2SZ80</accession>
<dbReference type="CDD" id="cd06714">
    <property type="entry name" value="PDZ_RIM-like"/>
    <property type="match status" value="1"/>
</dbReference>
<feature type="region of interest" description="Disordered" evidence="13">
    <location>
        <begin position="2627"/>
        <end position="2701"/>
    </location>
</feature>
<feature type="compositionally biased region" description="Basic and acidic residues" evidence="13">
    <location>
        <begin position="173"/>
        <end position="198"/>
    </location>
</feature>
<dbReference type="SUPFAM" id="SSF49562">
    <property type="entry name" value="C2 domain (Calcium/lipid-binding domain, CaLB)"/>
    <property type="match status" value="2"/>
</dbReference>
<feature type="compositionally biased region" description="Low complexity" evidence="13">
    <location>
        <begin position="740"/>
        <end position="756"/>
    </location>
</feature>
<keyword evidence="5" id="KW-0106">Calcium</keyword>
<feature type="compositionally biased region" description="Basic and acidic residues" evidence="13">
    <location>
        <begin position="695"/>
        <end position="714"/>
    </location>
</feature>
<keyword evidence="12" id="KW-0175">Coiled coil</keyword>
<feature type="compositionally biased region" description="Low complexity" evidence="13">
    <location>
        <begin position="229"/>
        <end position="248"/>
    </location>
</feature>
<feature type="compositionally biased region" description="Basic and acidic residues" evidence="13">
    <location>
        <begin position="852"/>
        <end position="865"/>
    </location>
</feature>
<feature type="region of interest" description="Disordered" evidence="13">
    <location>
        <begin position="508"/>
        <end position="786"/>
    </location>
</feature>
<dbReference type="Ensembl" id="ENSCJPT00005008480.1">
    <property type="protein sequence ID" value="ENSCJPP00005005173.1"/>
    <property type="gene ID" value="ENSCJPG00005004987.1"/>
</dbReference>
<feature type="compositionally biased region" description="Low complexity" evidence="13">
    <location>
        <begin position="1923"/>
        <end position="1944"/>
    </location>
</feature>
<feature type="compositionally biased region" description="Low complexity" evidence="13">
    <location>
        <begin position="835"/>
        <end position="850"/>
    </location>
</feature>
<organism evidence="16 17">
    <name type="scientific">Coturnix japonica</name>
    <name type="common">Japanese quail</name>
    <name type="synonym">Coturnix coturnix japonica</name>
    <dbReference type="NCBI Taxonomy" id="93934"/>
    <lineage>
        <taxon>Eukaryota</taxon>
        <taxon>Metazoa</taxon>
        <taxon>Chordata</taxon>
        <taxon>Craniata</taxon>
        <taxon>Vertebrata</taxon>
        <taxon>Euteleostomi</taxon>
        <taxon>Archelosauria</taxon>
        <taxon>Archosauria</taxon>
        <taxon>Dinosauria</taxon>
        <taxon>Saurischia</taxon>
        <taxon>Theropoda</taxon>
        <taxon>Coelurosauria</taxon>
        <taxon>Aves</taxon>
        <taxon>Neognathae</taxon>
        <taxon>Galloanserae</taxon>
        <taxon>Galliformes</taxon>
        <taxon>Phasianidae</taxon>
        <taxon>Perdicinae</taxon>
        <taxon>Coturnix</taxon>
    </lineage>
</organism>
<keyword evidence="8" id="KW-0111">Calcium/phospholipid-binding</keyword>
<feature type="compositionally biased region" description="Polar residues" evidence="13">
    <location>
        <begin position="1978"/>
        <end position="1989"/>
    </location>
</feature>
<feature type="region of interest" description="Disordered" evidence="13">
    <location>
        <begin position="2030"/>
        <end position="2052"/>
    </location>
</feature>
<feature type="compositionally biased region" description="Low complexity" evidence="13">
    <location>
        <begin position="416"/>
        <end position="432"/>
    </location>
</feature>
<evidence type="ECO:0000256" key="2">
    <source>
        <dbReference type="ARBA" id="ARBA00022737"/>
    </source>
</evidence>
<dbReference type="GO" id="GO:0098978">
    <property type="term" value="C:glutamatergic synapse"/>
    <property type="evidence" value="ECO:0007669"/>
    <property type="project" value="TreeGrafter"/>
</dbReference>
<sequence>MGNEASLEGGEGLEGAAAAGDGGGPAAPSQSLVPAGVEADLSQLSEEERRQIAAVMSRAQELPRGNLAGAEPPPMQRHSDLDTTQRPRQPGKPPDPGPGLSKSRTVDALKTEQRAPGRSPSSISLRESKSRTDFKEDQKPSMMPSFLSEANPLSAVTSVVNKFNPFDLISDSDAAHEEAGRKQKVTQKEQGKPEEQKGLAKHPSQQQSPKLVQQQGPAKPTPQQIESSKPVPQQQQPGEPKQVQKPGPSHLGDSKVEQAKQAPQPRGPQKSQLQQPEPTKPGQQQTSAKASAGPVKPLPHQPDSAKTSSQAPPPTKPSSQQSGPVKQPSQQLAKQGGPVKPSAQQAGPPKQQPGSEKPTAQQTGPAKQPPQPGAGKPPLQQQGPVKQGPPQAGPTKPSSQTSGATKSLAEKPGLTKPPGQQQGPEKPLQQKQASTAQPVESTPKKTFCPLCTTTELLLHTPEKANYNTCTQCHTVVCSLCGFNPNPHITEIKEWLCLNCQMQRALGGDLASGHGPGPQLPPPKQKTPTPSSTAKPSPQSQPGQKKDASPKPDPLQQADSKKPVPQKKQPSMPESPPVKSKQTHTEPSGNGQQIDSTSKSDQAKPMQAEEKQKQPSIQKPTTDTVPTSAAPGVKQDLADPWPPSAQQKVTDSPKPETTKPPADMHPAGDKPDSKPLPQVSRQKSDPKLASQSGAKSDAKTQKPVETAQVKDDPKKLQTKPAPKPDTKPAPKGPQTGTGPRPMSTQPAPQPQQPQKTPEQSRRFSLNLGGITDAPKHQPTTPQETVTGKLFGFGASIFSQASSLISTAGQPGSQTSGPAPPAAKQPQPPSHPPASQAPPKEAPQAQPLPKAAPTKKETKPLASEKLEPMAADSSLTTKGSDLEKKPSLAKDSKPQAAEAKKPAELSAEEKDSQPKVSCPLCKTGLNIGSKDPPNFNTCTECKKVVCNLCGFNPMPHIAEVQEWLCLNCQTQRAMSGQLGDMGKVPLPKLGPSQPVSKPPATPQKQPVPAVSHSPQKTSTPPTPAATKSKEEPSVPKEVPKFQQGKLEKTLSADKIQQGIQKEDAKSKQGKLFKTPSADKIRVSQKEDSRLQQTKLTKTPSSDKILHGVQKEDIKLQEAKLAKIPSADKILHGVQKEDPKLQQMKMAKALSADKIQPAAQKEDVQLQGVRLSKTVSADKIQHGIQKDLNLQDVKIEKTSAVETIQQEAQKESKLQQEKLPKTLSEDKIPATVSSDQKKHLSKSEEDKKPELLEKSTPHPKDKKEQITAETTERVTEQKMEVEAPCDKLHEKKQEDVKKEDLTTGIPQMVSKTEKVEEEKTPVPVSRLPRSDHVEAVREKITKGSSSITPSGTQKKVKRTLPNPPPEEATAGTQSPYTSVGSVSRRRICRTTTMARAKILQDIDRELDLVERESAKLRKKQAELDEEEKEIDAKLRYLEMGINRRKEALLKEREKRERAYLQGVAEERDYMSDSEVNNTRSTRIETQHGLERPRTAPQTEFNQFMPPQTQPETQFAPATSPYGQYQYSSPALPTQAPTQFTQQSHYQQQQPLYHQQVSPYQTQTAFQTGATMSFTPQAQPPPTQQPSYQLPSQMMVIQPKPRQTPLYLEPKITTNYDVIRNQPLMIAPVSTDNNYAVSQLGSKYSTLDLRIGLDERNSIASSPISSISADSFYADIDHHHTPRNYVLIDDIGELTKGTGALGSGFSLHEKDLTKTDRLLRTTEARRAQEVSDFLAPLQTSSRLHSYVKADEDPMEDPYELKLLKHQIKQEFRRGAESLDHLAGLSQYYHPEGSFRHFPKSEKYSIGRLTLEKQAAKQLPAALLYQKQSKHKKALIDPKLTKFSPIQESRDLEPDYSTYMTSSSTSSLGGITTRARLLQDDITFGLRKNITDQQKYMGSPLTSSIGAGLGAALGPTMRSTLQDEADKSYSSGSRSRPSSRPSSVYGLDLSLKRDSSSSSLRLKAQEAEPLDVSFSHAAPSGRTKPTSLPISQSRGRIPIVAQNSEEESPLSPVGQPMGMARAAAGPLPPISADTRDQFGSSHSLPEVQQHMREESRTRGYDRDIAFIMDDFQHAMSDSEAYHLRREETDWFDKPRESRLENGHGLDRRLPEKLSHSRPPSQHQDQISCQINGKPLQYIFPHARLKLLRDPKDHTVSGNGLGIRVVGGKEIPGSSGEIGAYIAKVLPGGNAEQTGKLIEGMQVLEWNGIPLTGKTYEEVQNIIIQQCGEAEICVRLDLNMLSDSENPQHLELHEPVKAVDKAKSPGVDPKQLAAELQKVSLQQAPLIASAGVEKSSHVHSGTTSATSSAVPSPGQPGSPSVSKKRHSGKPTEATKSASHPITGEIQLQINYDKHLGNLIIHILQARNLAPRDNNGYSDPFVKVYLLPGRGQVMVVQNASAEYKRRTKYVQKSLNPEWNQTVIYKNISTEQLKKKTLEVTVWDYDRFSSNDFLGEVLIDLSSVSQLDNTPRWYPLKEQSENIDHGKSHSGQNSQQSPKPSVIKSRSHGIFPDPSKDMQVPTIEKSHSSPGSSKSSSEGHLRSHGPSRSQSKTSVTQTHLEDAGAAIAAAEAAVQQLRLQPTAHKSGQSNHARKQHRHSIAGVLPIQRTQSDNLPPPANDNKDQSQLALRKVMSDGPVKPEGARSTNHRPAESSVSTGSSVSSFGSGYSMDSEGSSSATGENNLFPIPRIGKMSQNGQEPIKQTGAGLTDAEGKTQVMGEIKIALKKEMKTDGEQLIVEILQCRNITYKFKSPDHLPDLYVKLYVVNISTQKRVIKKKTRVCRHDREPSFNETFRFSLSPAGHSLQILLVSNGGKFMKKTLIGEAYIWLDKVDLRKRIVNWHKLLVSSTQTH</sequence>
<evidence type="ECO:0000256" key="9">
    <source>
        <dbReference type="ARBA" id="ARBA00034101"/>
    </source>
</evidence>
<keyword evidence="7" id="KW-0966">Cell projection</keyword>
<dbReference type="GO" id="GO:0035418">
    <property type="term" value="P:protein localization to synapse"/>
    <property type="evidence" value="ECO:0007669"/>
    <property type="project" value="TreeGrafter"/>
</dbReference>
<evidence type="ECO:0000259" key="14">
    <source>
        <dbReference type="PROSITE" id="PS50004"/>
    </source>
</evidence>
<feature type="region of interest" description="Disordered" evidence="13">
    <location>
        <begin position="2089"/>
        <end position="2120"/>
    </location>
</feature>
<evidence type="ECO:0000256" key="3">
    <source>
        <dbReference type="ARBA" id="ARBA00022771"/>
    </source>
</evidence>
<keyword evidence="2" id="KW-0677">Repeat</keyword>
<dbReference type="InterPro" id="IPR042720">
    <property type="entry name" value="PCLO_FYVE1"/>
</dbReference>
<dbReference type="InterPro" id="IPR035892">
    <property type="entry name" value="C2_domain_sf"/>
</dbReference>
<feature type="compositionally biased region" description="Basic and acidic residues" evidence="13">
    <location>
        <begin position="878"/>
        <end position="911"/>
    </location>
</feature>
<dbReference type="FunFam" id="2.60.40.150:FF:000137">
    <property type="entry name" value="Piccolo presynaptic cytomatrix protein"/>
    <property type="match status" value="1"/>
</dbReference>
<evidence type="ECO:0000256" key="6">
    <source>
        <dbReference type="ARBA" id="ARBA00023018"/>
    </source>
</evidence>
<feature type="compositionally biased region" description="Basic and acidic residues" evidence="13">
    <location>
        <begin position="1325"/>
        <end position="1338"/>
    </location>
</feature>
<feature type="compositionally biased region" description="Polar residues" evidence="13">
    <location>
        <begin position="1088"/>
        <end position="1099"/>
    </location>
</feature>
<dbReference type="GO" id="GO:0030424">
    <property type="term" value="C:axon"/>
    <property type="evidence" value="ECO:0007669"/>
    <property type="project" value="TreeGrafter"/>
</dbReference>
<dbReference type="Pfam" id="PF05715">
    <property type="entry name" value="zf-piccolo"/>
    <property type="match status" value="2"/>
</dbReference>
<dbReference type="InterPro" id="IPR000008">
    <property type="entry name" value="C2_dom"/>
</dbReference>
<feature type="compositionally biased region" description="Low complexity" evidence="13">
    <location>
        <begin position="2645"/>
        <end position="2669"/>
    </location>
</feature>
<feature type="compositionally biased region" description="Low complexity" evidence="13">
    <location>
        <begin position="2520"/>
        <end position="2530"/>
    </location>
</feature>
<dbReference type="Pfam" id="PF00595">
    <property type="entry name" value="PDZ"/>
    <property type="match status" value="1"/>
</dbReference>
<feature type="domain" description="C2" evidence="14">
    <location>
        <begin position="2709"/>
        <end position="2834"/>
    </location>
</feature>
<dbReference type="CDD" id="cd15774">
    <property type="entry name" value="FYVE1_PCLO"/>
    <property type="match status" value="1"/>
</dbReference>
<dbReference type="InterPro" id="IPR011011">
    <property type="entry name" value="Znf_FYVE_PHD"/>
</dbReference>
<feature type="compositionally biased region" description="Basic and acidic residues" evidence="13">
    <location>
        <begin position="2089"/>
        <end position="2109"/>
    </location>
</feature>
<feature type="region of interest" description="Disordered" evidence="13">
    <location>
        <begin position="1915"/>
        <end position="1989"/>
    </location>
</feature>
<dbReference type="GO" id="GO:0048788">
    <property type="term" value="C:cytoskeleton of presynaptic active zone"/>
    <property type="evidence" value="ECO:0007669"/>
    <property type="project" value="TreeGrafter"/>
</dbReference>
<feature type="region of interest" description="Disordered" evidence="13">
    <location>
        <begin position="977"/>
        <end position="1101"/>
    </location>
</feature>
<feature type="compositionally biased region" description="Polar residues" evidence="13">
    <location>
        <begin position="396"/>
        <end position="405"/>
    </location>
</feature>
<feature type="compositionally biased region" description="Polar residues" evidence="13">
    <location>
        <begin position="584"/>
        <end position="599"/>
    </location>
</feature>
<keyword evidence="1" id="KW-0479">Metal-binding</keyword>
<feature type="compositionally biased region" description="Low complexity" evidence="13">
    <location>
        <begin position="1"/>
        <end position="19"/>
    </location>
</feature>
<feature type="compositionally biased region" description="Low complexity" evidence="13">
    <location>
        <begin position="203"/>
        <end position="215"/>
    </location>
</feature>
<dbReference type="PROSITE" id="PS50004">
    <property type="entry name" value="C2"/>
    <property type="match status" value="2"/>
</dbReference>
<protein>
    <recommendedName>
        <fullName evidence="10">Protein piccolo</fullName>
    </recommendedName>
    <alternativeName>
        <fullName evidence="11">Aczonin</fullName>
    </alternativeName>
</protein>
<dbReference type="SUPFAM" id="SSF57903">
    <property type="entry name" value="FYVE/PHD zinc finger"/>
    <property type="match status" value="2"/>
</dbReference>
<dbReference type="PANTHER" id="PTHR14113:SF6">
    <property type="entry name" value="PROTEIN PICCOLO"/>
    <property type="match status" value="1"/>
</dbReference>
<dbReference type="SUPFAM" id="SSF50156">
    <property type="entry name" value="PDZ domain-like"/>
    <property type="match status" value="1"/>
</dbReference>
<dbReference type="SMART" id="SM00239">
    <property type="entry name" value="C2"/>
    <property type="match status" value="2"/>
</dbReference>
<feature type="compositionally biased region" description="Polar residues" evidence="13">
    <location>
        <begin position="2481"/>
        <end position="2491"/>
    </location>
</feature>
<dbReference type="InterPro" id="IPR008899">
    <property type="entry name" value="Znf_piccolo"/>
</dbReference>
<evidence type="ECO:0000256" key="12">
    <source>
        <dbReference type="SAM" id="Coils"/>
    </source>
</evidence>
<dbReference type="GO" id="GO:0016020">
    <property type="term" value="C:membrane"/>
    <property type="evidence" value="ECO:0007669"/>
    <property type="project" value="InterPro"/>
</dbReference>
<feature type="compositionally biased region" description="Basic and acidic residues" evidence="13">
    <location>
        <begin position="1308"/>
        <end position="1317"/>
    </location>
</feature>
<dbReference type="GO" id="GO:0005544">
    <property type="term" value="F:calcium-dependent phospholipid binding"/>
    <property type="evidence" value="ECO:0007669"/>
    <property type="project" value="UniProtKB-KW"/>
</dbReference>
<evidence type="ECO:0000256" key="11">
    <source>
        <dbReference type="ARBA" id="ARBA00083569"/>
    </source>
</evidence>
<comment type="subcellular location">
    <subcellularLocation>
        <location evidence="9">Presynaptic active zone</location>
    </subcellularLocation>
</comment>
<feature type="region of interest" description="Disordered" evidence="13">
    <location>
        <begin position="1"/>
        <end position="146"/>
    </location>
</feature>
<dbReference type="GO" id="GO:0098982">
    <property type="term" value="C:GABA-ergic synapse"/>
    <property type="evidence" value="ECO:0007669"/>
    <property type="project" value="TreeGrafter"/>
</dbReference>
<dbReference type="GeneTree" id="ENSGT00620000087961"/>
<feature type="region of interest" description="Disordered" evidence="13">
    <location>
        <begin position="2474"/>
        <end position="2550"/>
    </location>
</feature>
<evidence type="ECO:0000256" key="1">
    <source>
        <dbReference type="ARBA" id="ARBA00022723"/>
    </source>
</evidence>
<feature type="compositionally biased region" description="Basic and acidic residues" evidence="13">
    <location>
        <begin position="1025"/>
        <end position="1049"/>
    </location>
</feature>
<dbReference type="InterPro" id="IPR001565">
    <property type="entry name" value="Synaptotagmin"/>
</dbReference>
<feature type="compositionally biased region" description="Basic and acidic residues" evidence="13">
    <location>
        <begin position="126"/>
        <end position="139"/>
    </location>
</feature>
<feature type="compositionally biased region" description="Low complexity" evidence="13">
    <location>
        <begin position="373"/>
        <end position="394"/>
    </location>
</feature>
<dbReference type="CDD" id="cd04031">
    <property type="entry name" value="C2A_RIM1alpha"/>
    <property type="match status" value="1"/>
</dbReference>
<dbReference type="Gene3D" id="3.30.40.10">
    <property type="entry name" value="Zinc/RING finger domain, C3HC4 (zinc finger)"/>
    <property type="match status" value="2"/>
</dbReference>
<dbReference type="PROSITE" id="PS50106">
    <property type="entry name" value="PDZ"/>
    <property type="match status" value="1"/>
</dbReference>
<feature type="compositionally biased region" description="Polar residues" evidence="13">
    <location>
        <begin position="317"/>
        <end position="333"/>
    </location>
</feature>
<feature type="compositionally biased region" description="Basic and acidic residues" evidence="13">
    <location>
        <begin position="104"/>
        <end position="115"/>
    </location>
</feature>
<feature type="compositionally biased region" description="Pro residues" evidence="13">
    <location>
        <begin position="816"/>
        <end position="834"/>
    </location>
</feature>
<feature type="compositionally biased region" description="Low complexity" evidence="13">
    <location>
        <begin position="2292"/>
        <end position="2315"/>
    </location>
</feature>
<gene>
    <name evidence="16" type="primary">PCLO</name>
</gene>
<feature type="coiled-coil region" evidence="12">
    <location>
        <begin position="1396"/>
        <end position="1433"/>
    </location>
</feature>
<evidence type="ECO:0000256" key="4">
    <source>
        <dbReference type="ARBA" id="ARBA00022833"/>
    </source>
</evidence>
<feature type="compositionally biased region" description="Basic and acidic residues" evidence="13">
    <location>
        <begin position="1074"/>
        <end position="1087"/>
    </location>
</feature>
<dbReference type="InterPro" id="IPR036034">
    <property type="entry name" value="PDZ_sf"/>
</dbReference>
<reference evidence="16" key="1">
    <citation type="submission" date="2015-11" db="EMBL/GenBank/DDBJ databases">
        <authorList>
            <consortium name="International Coturnix japonica Genome Analysis Consortium"/>
            <person name="Warren W."/>
            <person name="Burt D.W."/>
            <person name="Antin P.B."/>
            <person name="Lanford R."/>
            <person name="Gros J."/>
            <person name="Wilson R.K."/>
        </authorList>
    </citation>
    <scope>NUCLEOTIDE SEQUENCE [LARGE SCALE GENOMIC DNA]</scope>
</reference>
<dbReference type="Gene3D" id="2.30.42.10">
    <property type="match status" value="1"/>
</dbReference>
<dbReference type="InterPro" id="IPR052098">
    <property type="entry name" value="Presynaptic_Scaffold_Bsn/Pclo"/>
</dbReference>
<dbReference type="SMART" id="SM00228">
    <property type="entry name" value="PDZ"/>
    <property type="match status" value="1"/>
</dbReference>
<feature type="compositionally biased region" description="Polar residues" evidence="13">
    <location>
        <begin position="802"/>
        <end position="815"/>
    </location>
</feature>
<keyword evidence="17" id="KW-1185">Reference proteome</keyword>
<feature type="domain" description="C2" evidence="14">
    <location>
        <begin position="2335"/>
        <end position="2466"/>
    </location>
</feature>
<feature type="compositionally biased region" description="Low complexity" evidence="13">
    <location>
        <begin position="340"/>
        <end position="366"/>
    </location>
</feature>
<evidence type="ECO:0000259" key="15">
    <source>
        <dbReference type="PROSITE" id="PS50106"/>
    </source>
</evidence>
<keyword evidence="3" id="KW-0863">Zinc-finger</keyword>
<feature type="domain" description="PDZ" evidence="15">
    <location>
        <begin position="2138"/>
        <end position="2217"/>
    </location>
</feature>
<evidence type="ECO:0000256" key="7">
    <source>
        <dbReference type="ARBA" id="ARBA00023273"/>
    </source>
</evidence>
<dbReference type="GO" id="GO:1904071">
    <property type="term" value="P:presynaptic active zone assembly"/>
    <property type="evidence" value="ECO:0007669"/>
    <property type="project" value="TreeGrafter"/>
</dbReference>
<reference evidence="16" key="2">
    <citation type="submission" date="2025-08" db="UniProtKB">
        <authorList>
            <consortium name="Ensembl"/>
        </authorList>
    </citation>
    <scope>IDENTIFICATION</scope>
</reference>
<evidence type="ECO:0000313" key="17">
    <source>
        <dbReference type="Proteomes" id="UP000694412"/>
    </source>
</evidence>
<feature type="region of interest" description="Disordered" evidence="13">
    <location>
        <begin position="1202"/>
        <end position="1381"/>
    </location>
</feature>
<feature type="compositionally biased region" description="Polar residues" evidence="13">
    <location>
        <begin position="1339"/>
        <end position="1350"/>
    </location>
</feature>
<dbReference type="CDD" id="cd15776">
    <property type="entry name" value="FYVE2_PCLO"/>
    <property type="match status" value="1"/>
</dbReference>
<evidence type="ECO:0000256" key="13">
    <source>
        <dbReference type="SAM" id="MobiDB-lite"/>
    </source>
</evidence>
<proteinExistence type="predicted"/>
<feature type="compositionally biased region" description="Low complexity" evidence="13">
    <location>
        <begin position="525"/>
        <end position="541"/>
    </location>
</feature>
<evidence type="ECO:0000256" key="8">
    <source>
        <dbReference type="ARBA" id="ARBA00023302"/>
    </source>
</evidence>
<name>A0A8C2SZ80_COTJA</name>
<dbReference type="PRINTS" id="PR00399">
    <property type="entry name" value="SYNAPTOTAGMN"/>
</dbReference>
<dbReference type="Gene3D" id="2.60.40.150">
    <property type="entry name" value="C2 domain"/>
    <property type="match status" value="2"/>
</dbReference>
<evidence type="ECO:0000313" key="16">
    <source>
        <dbReference type="Ensembl" id="ENSCJPP00005005173.1"/>
    </source>
</evidence>
<evidence type="ECO:0000256" key="5">
    <source>
        <dbReference type="ARBA" id="ARBA00022837"/>
    </source>
</evidence>
<feature type="region of interest" description="Disordered" evidence="13">
    <location>
        <begin position="802"/>
        <end position="920"/>
    </location>
</feature>
<dbReference type="PANTHER" id="PTHR14113">
    <property type="entry name" value="PICCOLO/BASSOON"/>
    <property type="match status" value="1"/>
</dbReference>
<reference evidence="16" key="3">
    <citation type="submission" date="2025-09" db="UniProtKB">
        <authorList>
            <consortium name="Ensembl"/>
        </authorList>
    </citation>
    <scope>IDENTIFICATION</scope>
</reference>